<dbReference type="Pfam" id="PF04149">
    <property type="entry name" value="DUF397"/>
    <property type="match status" value="1"/>
</dbReference>
<dbReference type="RefSeq" id="WP_203885267.1">
    <property type="nucleotide sequence ID" value="NZ_BAABHH010000008.1"/>
</dbReference>
<gene>
    <name evidence="2" type="ORF">Pka01_50420</name>
</gene>
<sequence>MKGIHPAHDLAGAVWRKAARSNTVGNQCVEVALLSQGVAVRDSKNPEGPKLMFTAGEWDAFVDGVKGGEFDLS</sequence>
<organism evidence="2 3">
    <name type="scientific">Planotetraspora kaengkrachanensis</name>
    <dbReference type="NCBI Taxonomy" id="575193"/>
    <lineage>
        <taxon>Bacteria</taxon>
        <taxon>Bacillati</taxon>
        <taxon>Actinomycetota</taxon>
        <taxon>Actinomycetes</taxon>
        <taxon>Streptosporangiales</taxon>
        <taxon>Streptosporangiaceae</taxon>
        <taxon>Planotetraspora</taxon>
    </lineage>
</organism>
<protein>
    <submittedName>
        <fullName evidence="2">DUF397 domain-containing protein</fullName>
    </submittedName>
</protein>
<evidence type="ECO:0000259" key="1">
    <source>
        <dbReference type="Pfam" id="PF04149"/>
    </source>
</evidence>
<name>A0A8J3PVN5_9ACTN</name>
<dbReference type="InterPro" id="IPR007278">
    <property type="entry name" value="DUF397"/>
</dbReference>
<dbReference type="Proteomes" id="UP000630097">
    <property type="component" value="Unassembled WGS sequence"/>
</dbReference>
<evidence type="ECO:0000313" key="2">
    <source>
        <dbReference type="EMBL" id="GIG81915.1"/>
    </source>
</evidence>
<dbReference type="EMBL" id="BONV01000025">
    <property type="protein sequence ID" value="GIG81915.1"/>
    <property type="molecule type" value="Genomic_DNA"/>
</dbReference>
<feature type="domain" description="DUF397" evidence="1">
    <location>
        <begin position="13"/>
        <end position="66"/>
    </location>
</feature>
<comment type="caution">
    <text evidence="2">The sequence shown here is derived from an EMBL/GenBank/DDBJ whole genome shotgun (WGS) entry which is preliminary data.</text>
</comment>
<reference evidence="2 3" key="1">
    <citation type="submission" date="2021-01" db="EMBL/GenBank/DDBJ databases">
        <title>Whole genome shotgun sequence of Planotetraspora kaengkrachanensis NBRC 104272.</title>
        <authorList>
            <person name="Komaki H."/>
            <person name="Tamura T."/>
        </authorList>
    </citation>
    <scope>NUCLEOTIDE SEQUENCE [LARGE SCALE GENOMIC DNA]</scope>
    <source>
        <strain evidence="2 3">NBRC 104272</strain>
    </source>
</reference>
<keyword evidence="3" id="KW-1185">Reference proteome</keyword>
<dbReference type="AlphaFoldDB" id="A0A8J3PVN5"/>
<accession>A0A8J3PVN5</accession>
<evidence type="ECO:0000313" key="3">
    <source>
        <dbReference type="Proteomes" id="UP000630097"/>
    </source>
</evidence>
<proteinExistence type="predicted"/>